<protein>
    <recommendedName>
        <fullName evidence="7">Probable purine permease</fullName>
    </recommendedName>
</protein>
<evidence type="ECO:0000256" key="6">
    <source>
        <dbReference type="ARBA" id="ARBA00023136"/>
    </source>
</evidence>
<feature type="transmembrane region" description="Helical" evidence="7">
    <location>
        <begin position="374"/>
        <end position="393"/>
    </location>
</feature>
<comment type="caution">
    <text evidence="7">Lacks conserved residue(s) required for the propagation of feature annotation.</text>
</comment>
<dbReference type="PANTHER" id="PTHR31376">
    <property type="entry name" value="OS09G0467300 PROTEIN-RELATED"/>
    <property type="match status" value="1"/>
</dbReference>
<keyword evidence="6 7" id="KW-0472">Membrane</keyword>
<feature type="transmembrane region" description="Helical" evidence="7">
    <location>
        <begin position="433"/>
        <end position="451"/>
    </location>
</feature>
<evidence type="ECO:0000256" key="3">
    <source>
        <dbReference type="ARBA" id="ARBA00022448"/>
    </source>
</evidence>
<evidence type="ECO:0000256" key="5">
    <source>
        <dbReference type="ARBA" id="ARBA00022989"/>
    </source>
</evidence>
<feature type="transmembrane region" description="Helical" evidence="7">
    <location>
        <begin position="207"/>
        <end position="226"/>
    </location>
</feature>
<dbReference type="GO" id="GO:0033179">
    <property type="term" value="C:proton-transporting V-type ATPase, V0 domain"/>
    <property type="evidence" value="ECO:0007669"/>
    <property type="project" value="InterPro"/>
</dbReference>
<evidence type="ECO:0000313" key="9">
    <source>
        <dbReference type="Proteomes" id="UP000323000"/>
    </source>
</evidence>
<comment type="similarity">
    <text evidence="2 7">Belongs to the purine permeases (TC 2.A.7.14) family.</text>
</comment>
<evidence type="ECO:0000256" key="2">
    <source>
        <dbReference type="ARBA" id="ARBA00006213"/>
    </source>
</evidence>
<feature type="transmembrane region" description="Helical" evidence="7">
    <location>
        <begin position="300"/>
        <end position="318"/>
    </location>
</feature>
<keyword evidence="5 7" id="KW-1133">Transmembrane helix</keyword>
<feature type="transmembrane region" description="Helical" evidence="7">
    <location>
        <begin position="246"/>
        <end position="266"/>
    </location>
</feature>
<evidence type="ECO:0000313" key="8">
    <source>
        <dbReference type="EMBL" id="TXG47828.1"/>
    </source>
</evidence>
<dbReference type="Pfam" id="PF16913">
    <property type="entry name" value="PUNUT"/>
    <property type="match status" value="2"/>
</dbReference>
<dbReference type="OrthoDB" id="1692590at2759"/>
<dbReference type="PANTHER" id="PTHR31376:SF50">
    <property type="entry name" value="PURINE PERMEASE-RELATED"/>
    <property type="match status" value="1"/>
</dbReference>
<dbReference type="GO" id="GO:0005345">
    <property type="term" value="F:purine nucleobase transmembrane transporter activity"/>
    <property type="evidence" value="ECO:0007669"/>
    <property type="project" value="UniProtKB-UniRule"/>
</dbReference>
<dbReference type="SUPFAM" id="SSF103481">
    <property type="entry name" value="Multidrug resistance efflux transporter EmrE"/>
    <property type="match status" value="1"/>
</dbReference>
<feature type="transmembrane region" description="Helical" evidence="7">
    <location>
        <begin position="272"/>
        <end position="293"/>
    </location>
</feature>
<dbReference type="InterPro" id="IPR030182">
    <property type="entry name" value="PUP_plant"/>
</dbReference>
<proteinExistence type="inferred from homology"/>
<dbReference type="AlphaFoldDB" id="A0A5C7GSW8"/>
<accession>A0A5C7GSW8</accession>
<evidence type="ECO:0000256" key="7">
    <source>
        <dbReference type="RuleBase" id="RU368015"/>
    </source>
</evidence>
<keyword evidence="3 7" id="KW-0813">Transport</keyword>
<keyword evidence="9" id="KW-1185">Reference proteome</keyword>
<comment type="subcellular location">
    <subcellularLocation>
        <location evidence="1 7">Membrane</location>
        <topology evidence="1 7">Multi-pass membrane protein</topology>
    </subcellularLocation>
</comment>
<sequence length="469" mass="52165">MDLLRSELMQLVQLIIPVESAYRVISYFGDLGLFQFKDCAFLFGSSMLRKVRMSGSMQLRSKGCGEVDRKLRFFIEKITKAGLSPSTRSSGSVDLDLNSLEAREFFTSAQSRAAAQLRELEGRHNVEIVQEMITESSNHVKLGYVSGLVPREKSMAFERILFPATRGNVFLKQSVVEQPVTDPVCGEKTVAGILGRLYYVKGGKSKWMVTLIQFVGFPILLVYYCISKNPTTNDHQVEPRSSLIVAAVYVSLGLISAALCFLISVGVQYLPISTVTLISASQLAFNAFFSFLINSQKFTPLIISCLVLLTISSVLLVFNNDSANPSRVVSRVKYVIGFICTVSGSAVGGLVLALKQLAFRKVLKRRTFKENMDLIICQSIVATSATLVGLFASGEWKGLTKEMDEYELGKGVLYHDSYLGCYNFTVFHEKMDGVKVISMVLAIWGIVSYVYQQYLDERNYKTDTSITNE</sequence>
<organism evidence="8 9">
    <name type="scientific">Acer yangbiense</name>
    <dbReference type="NCBI Taxonomy" id="1000413"/>
    <lineage>
        <taxon>Eukaryota</taxon>
        <taxon>Viridiplantae</taxon>
        <taxon>Streptophyta</taxon>
        <taxon>Embryophyta</taxon>
        <taxon>Tracheophyta</taxon>
        <taxon>Spermatophyta</taxon>
        <taxon>Magnoliopsida</taxon>
        <taxon>eudicotyledons</taxon>
        <taxon>Gunneridae</taxon>
        <taxon>Pentapetalae</taxon>
        <taxon>rosids</taxon>
        <taxon>malvids</taxon>
        <taxon>Sapindales</taxon>
        <taxon>Sapindaceae</taxon>
        <taxon>Hippocastanoideae</taxon>
        <taxon>Acereae</taxon>
        <taxon>Acer</taxon>
    </lineage>
</organism>
<evidence type="ECO:0000256" key="4">
    <source>
        <dbReference type="ARBA" id="ARBA00022692"/>
    </source>
</evidence>
<reference evidence="9" key="1">
    <citation type="journal article" date="2019" name="Gigascience">
        <title>De novo genome assembly of the endangered Acer yangbiense, a plant species with extremely small populations endemic to Yunnan Province, China.</title>
        <authorList>
            <person name="Yang J."/>
            <person name="Wariss H.M."/>
            <person name="Tao L."/>
            <person name="Zhang R."/>
            <person name="Yun Q."/>
            <person name="Hollingsworth P."/>
            <person name="Dao Z."/>
            <person name="Luo G."/>
            <person name="Guo H."/>
            <person name="Ma Y."/>
            <person name="Sun W."/>
        </authorList>
    </citation>
    <scope>NUCLEOTIDE SEQUENCE [LARGE SCALE GENOMIC DNA]</scope>
    <source>
        <strain evidence="9">cv. Malutang</strain>
    </source>
</reference>
<dbReference type="GO" id="GO:0015211">
    <property type="term" value="F:purine nucleoside transmembrane transporter activity"/>
    <property type="evidence" value="ECO:0007669"/>
    <property type="project" value="UniProtKB-UniRule"/>
</dbReference>
<evidence type="ECO:0000256" key="1">
    <source>
        <dbReference type="ARBA" id="ARBA00004141"/>
    </source>
</evidence>
<gene>
    <name evidence="8" type="ORF">EZV62_027122</name>
</gene>
<name>A0A5C7GSW8_9ROSI</name>
<feature type="transmembrane region" description="Helical" evidence="7">
    <location>
        <begin position="334"/>
        <end position="354"/>
    </location>
</feature>
<dbReference type="Proteomes" id="UP000323000">
    <property type="component" value="Chromosome 13"/>
</dbReference>
<comment type="caution">
    <text evidence="8">The sequence shown here is derived from an EMBL/GenBank/DDBJ whole genome shotgun (WGS) entry which is preliminary data.</text>
</comment>
<dbReference type="InterPro" id="IPR037185">
    <property type="entry name" value="EmrE-like"/>
</dbReference>
<keyword evidence="4 7" id="KW-0812">Transmembrane</keyword>
<dbReference type="EMBL" id="VAHF01000013">
    <property type="protein sequence ID" value="TXG47828.1"/>
    <property type="molecule type" value="Genomic_DNA"/>
</dbReference>
<dbReference type="GO" id="GO:0046961">
    <property type="term" value="F:proton-transporting ATPase activity, rotational mechanism"/>
    <property type="evidence" value="ECO:0007669"/>
    <property type="project" value="InterPro"/>
</dbReference>